<evidence type="ECO:0000313" key="3">
    <source>
        <dbReference type="Proteomes" id="UP000564644"/>
    </source>
</evidence>
<dbReference type="GO" id="GO:0008168">
    <property type="term" value="F:methyltransferase activity"/>
    <property type="evidence" value="ECO:0007669"/>
    <property type="project" value="UniProtKB-KW"/>
</dbReference>
<evidence type="ECO:0000259" key="1">
    <source>
        <dbReference type="Pfam" id="PF13712"/>
    </source>
</evidence>
<evidence type="ECO:0000313" key="2">
    <source>
        <dbReference type="EMBL" id="MBB6734521.1"/>
    </source>
</evidence>
<dbReference type="SUPFAM" id="SSF53335">
    <property type="entry name" value="S-adenosyl-L-methionine-dependent methyltransferases"/>
    <property type="match status" value="1"/>
</dbReference>
<name>A0A7X0SR23_9BACL</name>
<comment type="caution">
    <text evidence="2">The sequence shown here is derived from an EMBL/GenBank/DDBJ whole genome shotgun (WGS) entry which is preliminary data.</text>
</comment>
<keyword evidence="2" id="KW-0808">Transferase</keyword>
<dbReference type="Pfam" id="PF13712">
    <property type="entry name" value="Glyco_tranf_2_5"/>
    <property type="match status" value="1"/>
</dbReference>
<keyword evidence="3" id="KW-1185">Reference proteome</keyword>
<sequence length="436" mass="49595">MNEKKISFIFCVNDREAWKTSLRHIEELEVPEGYEIEILGIFDAASMTSGYNEAMGRTEAKYKVYLHQDVHILNRRFIKDALPLFQRHPQIGLIGMIGTAKLPQSGMWWESDDNYGLVYGSHSGKMELLSFQQNGESAFQRVAAVDGLLMITQYDLNWREDLFKGWHYYDLSQCMEFRRAGYEIAIPFQAEPWALHDCGVADLTGFEENRLLFVNEYEKEIKEQNRLKERDSTLEEHRDVRISQLLETVKGTEGFLMDLEIMGLLQLPAWVDHLPGAIVEIGSFKGKSTIALAKGSQLLTTQKRPVWAIDPFSHPALAPYEEGFKANIQKAGIGSVVNVIKKPSQEAYADCPEAIAALFIDGDHSYEGVVHDIIHYASRVVPGGIIAFHDYSYRECPGYEWAELPGVTQAVDEMCAQDAYEYVCDYISLRLVRKRG</sequence>
<dbReference type="SUPFAM" id="SSF53448">
    <property type="entry name" value="Nucleotide-diphospho-sugar transferases"/>
    <property type="match status" value="1"/>
</dbReference>
<dbReference type="InterPro" id="IPR029044">
    <property type="entry name" value="Nucleotide-diphossugar_trans"/>
</dbReference>
<dbReference type="AlphaFoldDB" id="A0A7X0SR23"/>
<dbReference type="Gene3D" id="3.90.550.10">
    <property type="entry name" value="Spore Coat Polysaccharide Biosynthesis Protein SpsA, Chain A"/>
    <property type="match status" value="1"/>
</dbReference>
<reference evidence="2 3" key="1">
    <citation type="submission" date="2020-08" db="EMBL/GenBank/DDBJ databases">
        <title>Cohnella phylogeny.</title>
        <authorList>
            <person name="Dunlap C."/>
        </authorList>
    </citation>
    <scope>NUCLEOTIDE SEQUENCE [LARGE SCALE GENOMIC DNA]</scope>
    <source>
        <strain evidence="2 3">CBP 2801</strain>
    </source>
</reference>
<gene>
    <name evidence="2" type="ORF">H7C18_26700</name>
</gene>
<keyword evidence="2" id="KW-0489">Methyltransferase</keyword>
<accession>A0A7X0SR23</accession>
<organism evidence="2 3">
    <name type="scientific">Cohnella zeiphila</name>
    <dbReference type="NCBI Taxonomy" id="2761120"/>
    <lineage>
        <taxon>Bacteria</taxon>
        <taxon>Bacillati</taxon>
        <taxon>Bacillota</taxon>
        <taxon>Bacilli</taxon>
        <taxon>Bacillales</taxon>
        <taxon>Paenibacillaceae</taxon>
        <taxon>Cohnella</taxon>
    </lineage>
</organism>
<dbReference type="InterPro" id="IPR029063">
    <property type="entry name" value="SAM-dependent_MTases_sf"/>
</dbReference>
<dbReference type="GO" id="GO:0032259">
    <property type="term" value="P:methylation"/>
    <property type="evidence" value="ECO:0007669"/>
    <property type="project" value="UniProtKB-KW"/>
</dbReference>
<protein>
    <submittedName>
        <fullName evidence="2">Class I SAM-dependent methyltransferase</fullName>
    </submittedName>
</protein>
<dbReference type="EMBL" id="JACJVO010000033">
    <property type="protein sequence ID" value="MBB6734521.1"/>
    <property type="molecule type" value="Genomic_DNA"/>
</dbReference>
<proteinExistence type="predicted"/>
<dbReference type="InterPro" id="IPR059123">
    <property type="entry name" value="StrF_dom"/>
</dbReference>
<dbReference type="RefSeq" id="WP_185132174.1">
    <property type="nucleotide sequence ID" value="NZ_JACJVO010000033.1"/>
</dbReference>
<dbReference type="Gene3D" id="3.40.50.150">
    <property type="entry name" value="Vaccinia Virus protein VP39"/>
    <property type="match status" value="1"/>
</dbReference>
<dbReference type="Proteomes" id="UP000564644">
    <property type="component" value="Unassembled WGS sequence"/>
</dbReference>
<feature type="domain" description="Streptomycin biosynthesis protein StrF" evidence="1">
    <location>
        <begin position="7"/>
        <end position="217"/>
    </location>
</feature>
<dbReference type="Pfam" id="PF13578">
    <property type="entry name" value="Methyltransf_24"/>
    <property type="match status" value="1"/>
</dbReference>